<feature type="non-terminal residue" evidence="1">
    <location>
        <position position="1"/>
    </location>
</feature>
<evidence type="ECO:0000313" key="1">
    <source>
        <dbReference type="EMBL" id="RDY09533.1"/>
    </source>
</evidence>
<dbReference type="InterPro" id="IPR004242">
    <property type="entry name" value="Transposase_21"/>
</dbReference>
<comment type="caution">
    <text evidence="1">The sequence shown here is derived from an EMBL/GenBank/DDBJ whole genome shotgun (WGS) entry which is preliminary data.</text>
</comment>
<evidence type="ECO:0008006" key="3">
    <source>
        <dbReference type="Google" id="ProtNLM"/>
    </source>
</evidence>
<dbReference type="PANTHER" id="PTHR10775">
    <property type="entry name" value="OS08G0208400 PROTEIN"/>
    <property type="match status" value="1"/>
</dbReference>
<evidence type="ECO:0000313" key="2">
    <source>
        <dbReference type="Proteomes" id="UP000257109"/>
    </source>
</evidence>
<dbReference type="EMBL" id="QJKJ01001030">
    <property type="protein sequence ID" value="RDY09533.1"/>
    <property type="molecule type" value="Genomic_DNA"/>
</dbReference>
<reference evidence="1" key="1">
    <citation type="submission" date="2018-05" db="EMBL/GenBank/DDBJ databases">
        <title>Draft genome of Mucuna pruriens seed.</title>
        <authorList>
            <person name="Nnadi N.E."/>
            <person name="Vos R."/>
            <person name="Hasami M.H."/>
            <person name="Devisetty U.K."/>
            <person name="Aguiy J.C."/>
        </authorList>
    </citation>
    <scope>NUCLEOTIDE SEQUENCE [LARGE SCALE GENOMIC DNA]</scope>
    <source>
        <strain evidence="1">JCA_2017</strain>
    </source>
</reference>
<gene>
    <name evidence="1" type="ORF">CR513_06090</name>
</gene>
<organism evidence="1 2">
    <name type="scientific">Mucuna pruriens</name>
    <name type="common">Velvet bean</name>
    <name type="synonym">Dolichos pruriens</name>
    <dbReference type="NCBI Taxonomy" id="157652"/>
    <lineage>
        <taxon>Eukaryota</taxon>
        <taxon>Viridiplantae</taxon>
        <taxon>Streptophyta</taxon>
        <taxon>Embryophyta</taxon>
        <taxon>Tracheophyta</taxon>
        <taxon>Spermatophyta</taxon>
        <taxon>Magnoliopsida</taxon>
        <taxon>eudicotyledons</taxon>
        <taxon>Gunneridae</taxon>
        <taxon>Pentapetalae</taxon>
        <taxon>rosids</taxon>
        <taxon>fabids</taxon>
        <taxon>Fabales</taxon>
        <taxon>Fabaceae</taxon>
        <taxon>Papilionoideae</taxon>
        <taxon>50 kb inversion clade</taxon>
        <taxon>NPAAA clade</taxon>
        <taxon>indigoferoid/millettioid clade</taxon>
        <taxon>Phaseoleae</taxon>
        <taxon>Mucuna</taxon>
    </lineage>
</organism>
<dbReference type="Proteomes" id="UP000257109">
    <property type="component" value="Unassembled WGS sequence"/>
</dbReference>
<dbReference type="AlphaFoldDB" id="A0A371I3E2"/>
<accession>A0A371I3E2</accession>
<dbReference type="OrthoDB" id="1917820at2759"/>
<dbReference type="Pfam" id="PF02992">
    <property type="entry name" value="Transposase_21"/>
    <property type="match status" value="1"/>
</dbReference>
<dbReference type="PANTHER" id="PTHR10775:SF166">
    <property type="entry name" value="OS04G0146034 PROTEIN"/>
    <property type="match status" value="1"/>
</dbReference>
<proteinExistence type="predicted"/>
<name>A0A371I3E2_MUCPR</name>
<sequence length="181" mass="21500">MGLLQIFKIKGRLPRQIELFDKYGKSPSNPKHKIDIYLQPLIDKLYTLWDNDILTYDVLLRQNFMMKVALMWTINDFPAYGIHKVSYFDCHRQFLPLDHPYRRNKNSLRIGVLTHHILIPSCLVLICGRELHTYHFRMTYKKKNKKFLVMVFNIIGKNKVFFGGCRIGTHIFYVITLMSCT</sequence>
<protein>
    <recommendedName>
        <fullName evidence="3">DUF4218 domain-containing protein</fullName>
    </recommendedName>
</protein>
<keyword evidence="2" id="KW-1185">Reference proteome</keyword>